<evidence type="ECO:0000256" key="1">
    <source>
        <dbReference type="SAM" id="MobiDB-lite"/>
    </source>
</evidence>
<dbReference type="Proteomes" id="UP001501710">
    <property type="component" value="Unassembled WGS sequence"/>
</dbReference>
<gene>
    <name evidence="2" type="ORF">GCM10022254_05290</name>
</gene>
<evidence type="ECO:0000313" key="3">
    <source>
        <dbReference type="Proteomes" id="UP001501710"/>
    </source>
</evidence>
<evidence type="ECO:0000313" key="2">
    <source>
        <dbReference type="EMBL" id="GAA4224849.1"/>
    </source>
</evidence>
<feature type="compositionally biased region" description="Basic and acidic residues" evidence="1">
    <location>
        <begin position="11"/>
        <end position="28"/>
    </location>
</feature>
<organism evidence="2 3">
    <name type="scientific">Actinomadura meridiana</name>
    <dbReference type="NCBI Taxonomy" id="559626"/>
    <lineage>
        <taxon>Bacteria</taxon>
        <taxon>Bacillati</taxon>
        <taxon>Actinomycetota</taxon>
        <taxon>Actinomycetes</taxon>
        <taxon>Streptosporangiales</taxon>
        <taxon>Thermomonosporaceae</taxon>
        <taxon>Actinomadura</taxon>
    </lineage>
</organism>
<name>A0ABP8BSI5_9ACTN</name>
<protein>
    <submittedName>
        <fullName evidence="2">Uncharacterized protein</fullName>
    </submittedName>
</protein>
<feature type="region of interest" description="Disordered" evidence="1">
    <location>
        <begin position="71"/>
        <end position="93"/>
    </location>
</feature>
<reference evidence="3" key="1">
    <citation type="journal article" date="2019" name="Int. J. Syst. Evol. Microbiol.">
        <title>The Global Catalogue of Microorganisms (GCM) 10K type strain sequencing project: providing services to taxonomists for standard genome sequencing and annotation.</title>
        <authorList>
            <consortium name="The Broad Institute Genomics Platform"/>
            <consortium name="The Broad Institute Genome Sequencing Center for Infectious Disease"/>
            <person name="Wu L."/>
            <person name="Ma J."/>
        </authorList>
    </citation>
    <scope>NUCLEOTIDE SEQUENCE [LARGE SCALE GENOMIC DNA]</scope>
    <source>
        <strain evidence="3">JCM 17440</strain>
    </source>
</reference>
<feature type="region of interest" description="Disordered" evidence="1">
    <location>
        <begin position="1"/>
        <end position="28"/>
    </location>
</feature>
<sequence>MGTSGNADVPDISHEDPLHSKPESEGRWDEPYLSKWGMWAVCTRRPLTAEQVHAGLASIVTAETLPRLRERMADQDKTWEKYEAEGRSNGNTR</sequence>
<comment type="caution">
    <text evidence="2">The sequence shown here is derived from an EMBL/GenBank/DDBJ whole genome shotgun (WGS) entry which is preliminary data.</text>
</comment>
<accession>A0ABP8BSI5</accession>
<keyword evidence="3" id="KW-1185">Reference proteome</keyword>
<dbReference type="EMBL" id="BAABAS010000003">
    <property type="protein sequence ID" value="GAA4224849.1"/>
    <property type="molecule type" value="Genomic_DNA"/>
</dbReference>
<feature type="compositionally biased region" description="Basic and acidic residues" evidence="1">
    <location>
        <begin position="71"/>
        <end position="86"/>
    </location>
</feature>
<dbReference type="RefSeq" id="WP_344888977.1">
    <property type="nucleotide sequence ID" value="NZ_BAABAS010000003.1"/>
</dbReference>
<proteinExistence type="predicted"/>